<dbReference type="InterPro" id="IPR050171">
    <property type="entry name" value="MFS_Transporters"/>
</dbReference>
<keyword evidence="4 8" id="KW-0812">Transmembrane</keyword>
<proteinExistence type="predicted"/>
<evidence type="ECO:0000313" key="9">
    <source>
        <dbReference type="EMBL" id="MCB5178354.1"/>
    </source>
</evidence>
<dbReference type="InterPro" id="IPR011701">
    <property type="entry name" value="MFS"/>
</dbReference>
<keyword evidence="10" id="KW-1185">Reference proteome</keyword>
<evidence type="ECO:0000256" key="3">
    <source>
        <dbReference type="ARBA" id="ARBA00022475"/>
    </source>
</evidence>
<dbReference type="Proteomes" id="UP001199054">
    <property type="component" value="Unassembled WGS sequence"/>
</dbReference>
<evidence type="ECO:0000256" key="8">
    <source>
        <dbReference type="SAM" id="Phobius"/>
    </source>
</evidence>
<sequence length="450" mass="45455">MSSPSPSSPSPSSSSSPSPATPSTPPPGSAPRRRITLADYVPATPAGRTFALTTLINAVGTGLFLAGSTVFFIRSVGLTAAQIGAGLAVSGIVGFLATVPIGALSDRIGARRTLVGLQLWRAAFFVALAFVHGPLGFTLVASCLAAAEGATMPMTQAVAADTTEASDRTRTMAIVRTVRNIGFSLGALLAAPLLSADSVWAYRGIVVGTAAAFVASAVMLALLRPARRSAAQRKVAPLTALKGFRDWRYLALAGLNGVLNLHTTVLSVGLPLWAVQATGVPAGFVPVLVLGNTVLSIVLQVPVSKGAERPGGAARALRLAGIALAGCAVALALAGEGLSPLAAGALLLVACAALTFGEMWQAVGGWDLSYAFAPEDRRGIYLSVFSLGNTGQRIVGPALVTGVVVAAGPAGWIGLGVVFCLAAALVTPVVRALEGQQPAPSLVVSERTVS</sequence>
<keyword evidence="3" id="KW-1003">Cell membrane</keyword>
<feature type="transmembrane region" description="Helical" evidence="8">
    <location>
        <begin position="249"/>
        <end position="274"/>
    </location>
</feature>
<reference evidence="9 10" key="1">
    <citation type="submission" date="2021-10" db="EMBL/GenBank/DDBJ databases">
        <title>Streptomyces sp. strain SMC 277, a novel streptomycete isolated from soil.</title>
        <authorList>
            <person name="Chanama M."/>
        </authorList>
    </citation>
    <scope>NUCLEOTIDE SEQUENCE [LARGE SCALE GENOMIC DNA]</scope>
    <source>
        <strain evidence="9 10">SMC 277</strain>
    </source>
</reference>
<dbReference type="Pfam" id="PF07690">
    <property type="entry name" value="MFS_1"/>
    <property type="match status" value="1"/>
</dbReference>
<comment type="caution">
    <text evidence="9">The sequence shown here is derived from an EMBL/GenBank/DDBJ whole genome shotgun (WGS) entry which is preliminary data.</text>
</comment>
<keyword evidence="2" id="KW-0813">Transport</keyword>
<evidence type="ECO:0000256" key="4">
    <source>
        <dbReference type="ARBA" id="ARBA00022692"/>
    </source>
</evidence>
<feature type="transmembrane region" description="Helical" evidence="8">
    <location>
        <begin position="177"/>
        <end position="194"/>
    </location>
</feature>
<evidence type="ECO:0000313" key="10">
    <source>
        <dbReference type="Proteomes" id="UP001199054"/>
    </source>
</evidence>
<comment type="subcellular location">
    <subcellularLocation>
        <location evidence="1">Cell membrane</location>
        <topology evidence="1">Multi-pass membrane protein</topology>
    </subcellularLocation>
</comment>
<evidence type="ECO:0000256" key="2">
    <source>
        <dbReference type="ARBA" id="ARBA00022448"/>
    </source>
</evidence>
<evidence type="ECO:0000256" key="6">
    <source>
        <dbReference type="ARBA" id="ARBA00023136"/>
    </source>
</evidence>
<name>A0ABS8B175_9ACTN</name>
<gene>
    <name evidence="9" type="ORF">LG632_02990</name>
</gene>
<feature type="transmembrane region" description="Helical" evidence="8">
    <location>
        <begin position="200"/>
        <end position="223"/>
    </location>
</feature>
<evidence type="ECO:0000256" key="7">
    <source>
        <dbReference type="SAM" id="MobiDB-lite"/>
    </source>
</evidence>
<dbReference type="RefSeq" id="WP_226724838.1">
    <property type="nucleotide sequence ID" value="NZ_JAJAUY010000006.1"/>
</dbReference>
<feature type="transmembrane region" description="Helical" evidence="8">
    <location>
        <begin position="50"/>
        <end position="73"/>
    </location>
</feature>
<evidence type="ECO:0000256" key="1">
    <source>
        <dbReference type="ARBA" id="ARBA00004651"/>
    </source>
</evidence>
<feature type="transmembrane region" description="Helical" evidence="8">
    <location>
        <begin position="280"/>
        <end position="304"/>
    </location>
</feature>
<keyword evidence="5 8" id="KW-1133">Transmembrane helix</keyword>
<protein>
    <submittedName>
        <fullName evidence="9">MFS transporter</fullName>
    </submittedName>
</protein>
<dbReference type="PANTHER" id="PTHR23517">
    <property type="entry name" value="RESISTANCE PROTEIN MDTM, PUTATIVE-RELATED-RELATED"/>
    <property type="match status" value="1"/>
</dbReference>
<keyword evidence="6 8" id="KW-0472">Membrane</keyword>
<feature type="compositionally biased region" description="Pro residues" evidence="7">
    <location>
        <begin position="19"/>
        <end position="29"/>
    </location>
</feature>
<dbReference type="EMBL" id="JAJAUY010000006">
    <property type="protein sequence ID" value="MCB5178354.1"/>
    <property type="molecule type" value="Genomic_DNA"/>
</dbReference>
<feature type="transmembrane region" description="Helical" evidence="8">
    <location>
        <begin position="316"/>
        <end position="335"/>
    </location>
</feature>
<dbReference type="SUPFAM" id="SSF103473">
    <property type="entry name" value="MFS general substrate transporter"/>
    <property type="match status" value="1"/>
</dbReference>
<dbReference type="InterPro" id="IPR036259">
    <property type="entry name" value="MFS_trans_sf"/>
</dbReference>
<feature type="transmembrane region" description="Helical" evidence="8">
    <location>
        <begin position="123"/>
        <end position="147"/>
    </location>
</feature>
<accession>A0ABS8B175</accession>
<feature type="transmembrane region" description="Helical" evidence="8">
    <location>
        <begin position="85"/>
        <end position="103"/>
    </location>
</feature>
<feature type="region of interest" description="Disordered" evidence="7">
    <location>
        <begin position="1"/>
        <end position="33"/>
    </location>
</feature>
<dbReference type="Gene3D" id="1.20.1250.20">
    <property type="entry name" value="MFS general substrate transporter like domains"/>
    <property type="match status" value="1"/>
</dbReference>
<evidence type="ECO:0000256" key="5">
    <source>
        <dbReference type="ARBA" id="ARBA00022989"/>
    </source>
</evidence>
<feature type="compositionally biased region" description="Low complexity" evidence="7">
    <location>
        <begin position="1"/>
        <end position="18"/>
    </location>
</feature>
<organism evidence="9 10">
    <name type="scientific">Streptomyces antimicrobicus</name>
    <dbReference type="NCBI Taxonomy" id="2883108"/>
    <lineage>
        <taxon>Bacteria</taxon>
        <taxon>Bacillati</taxon>
        <taxon>Actinomycetota</taxon>
        <taxon>Actinomycetes</taxon>
        <taxon>Kitasatosporales</taxon>
        <taxon>Streptomycetaceae</taxon>
        <taxon>Streptomyces</taxon>
    </lineage>
</organism>
<dbReference type="PANTHER" id="PTHR23517:SF2">
    <property type="entry name" value="MULTIDRUG RESISTANCE PROTEIN MDTH"/>
    <property type="match status" value="1"/>
</dbReference>